<evidence type="ECO:0000256" key="6">
    <source>
        <dbReference type="ARBA" id="ARBA00022676"/>
    </source>
</evidence>
<evidence type="ECO:0000313" key="12">
    <source>
        <dbReference type="Proteomes" id="UP000178187"/>
    </source>
</evidence>
<dbReference type="GO" id="GO:0005543">
    <property type="term" value="F:phospholipid binding"/>
    <property type="evidence" value="ECO:0007669"/>
    <property type="project" value="TreeGrafter"/>
</dbReference>
<dbReference type="Pfam" id="PF02684">
    <property type="entry name" value="LpxB"/>
    <property type="match status" value="1"/>
</dbReference>
<keyword evidence="5 10" id="KW-0441">Lipid A biosynthesis</keyword>
<evidence type="ECO:0000256" key="10">
    <source>
        <dbReference type="HAMAP-Rule" id="MF_00392"/>
    </source>
</evidence>
<comment type="pathway">
    <text evidence="10">Bacterial outer membrane biogenesis; LPS lipid A biosynthesis.</text>
</comment>
<accession>A0A1G1KSH7</accession>
<dbReference type="PANTHER" id="PTHR30372:SF4">
    <property type="entry name" value="LIPID-A-DISACCHARIDE SYNTHASE, MITOCHONDRIAL-RELATED"/>
    <property type="match status" value="1"/>
</dbReference>
<comment type="function">
    <text evidence="1 10">Condensation of UDP-2,3-diacylglucosamine and 2,3-diacylglucosamine-1-phosphate to form lipid A disaccharide, a precursor of lipid A, a phosphorylated glycolipid that anchors the lipopolysaccharide to the outer membrane of the cell.</text>
</comment>
<evidence type="ECO:0000256" key="5">
    <source>
        <dbReference type="ARBA" id="ARBA00022556"/>
    </source>
</evidence>
<dbReference type="GO" id="GO:0008915">
    <property type="term" value="F:lipid-A-disaccharide synthase activity"/>
    <property type="evidence" value="ECO:0007669"/>
    <property type="project" value="UniProtKB-UniRule"/>
</dbReference>
<gene>
    <name evidence="10" type="primary">lpxB</name>
    <name evidence="11" type="ORF">A3G33_03740</name>
</gene>
<dbReference type="GO" id="GO:0009245">
    <property type="term" value="P:lipid A biosynthetic process"/>
    <property type="evidence" value="ECO:0007669"/>
    <property type="project" value="UniProtKB-UniRule"/>
</dbReference>
<dbReference type="HAMAP" id="MF_00392">
    <property type="entry name" value="LpxB"/>
    <property type="match status" value="1"/>
</dbReference>
<keyword evidence="6 10" id="KW-0328">Glycosyltransferase</keyword>
<keyword evidence="8 10" id="KW-0443">Lipid metabolism</keyword>
<dbReference type="EC" id="2.4.1.182" evidence="2 10"/>
<dbReference type="EMBL" id="MHFR01000056">
    <property type="protein sequence ID" value="OGW95893.1"/>
    <property type="molecule type" value="Genomic_DNA"/>
</dbReference>
<evidence type="ECO:0000256" key="2">
    <source>
        <dbReference type="ARBA" id="ARBA00012687"/>
    </source>
</evidence>
<evidence type="ECO:0000256" key="7">
    <source>
        <dbReference type="ARBA" id="ARBA00022679"/>
    </source>
</evidence>
<evidence type="ECO:0000256" key="8">
    <source>
        <dbReference type="ARBA" id="ARBA00023098"/>
    </source>
</evidence>
<evidence type="ECO:0000256" key="4">
    <source>
        <dbReference type="ARBA" id="ARBA00022516"/>
    </source>
</evidence>
<evidence type="ECO:0000256" key="1">
    <source>
        <dbReference type="ARBA" id="ARBA00002056"/>
    </source>
</evidence>
<proteinExistence type="inferred from homology"/>
<evidence type="ECO:0000256" key="3">
    <source>
        <dbReference type="ARBA" id="ARBA00020902"/>
    </source>
</evidence>
<dbReference type="InterPro" id="IPR003835">
    <property type="entry name" value="Glyco_trans_19"/>
</dbReference>
<keyword evidence="4 10" id="KW-0444">Lipid biosynthesis</keyword>
<comment type="caution">
    <text evidence="11">The sequence shown here is derived from an EMBL/GenBank/DDBJ whole genome shotgun (WGS) entry which is preliminary data.</text>
</comment>
<dbReference type="NCBIfam" id="TIGR00215">
    <property type="entry name" value="lpxB"/>
    <property type="match status" value="1"/>
</dbReference>
<dbReference type="AlphaFoldDB" id="A0A1G1KSH7"/>
<evidence type="ECO:0000256" key="9">
    <source>
        <dbReference type="ARBA" id="ARBA00048975"/>
    </source>
</evidence>
<dbReference type="Proteomes" id="UP000178187">
    <property type="component" value="Unassembled WGS sequence"/>
</dbReference>
<protein>
    <recommendedName>
        <fullName evidence="3 10">Lipid-A-disaccharide synthase</fullName>
        <ecNumber evidence="2 10">2.4.1.182</ecNumber>
    </recommendedName>
</protein>
<comment type="catalytic activity">
    <reaction evidence="9 10">
        <text>a lipid X + a UDP-2-N,3-O-bis[(3R)-3-hydroxyacyl]-alpha-D-glucosamine = a lipid A disaccharide + UDP + H(+)</text>
        <dbReference type="Rhea" id="RHEA:67828"/>
        <dbReference type="ChEBI" id="CHEBI:15378"/>
        <dbReference type="ChEBI" id="CHEBI:58223"/>
        <dbReference type="ChEBI" id="CHEBI:137748"/>
        <dbReference type="ChEBI" id="CHEBI:176338"/>
        <dbReference type="ChEBI" id="CHEBI:176343"/>
        <dbReference type="EC" id="2.4.1.182"/>
    </reaction>
</comment>
<dbReference type="SUPFAM" id="SSF53756">
    <property type="entry name" value="UDP-Glycosyltransferase/glycogen phosphorylase"/>
    <property type="match status" value="1"/>
</dbReference>
<name>A0A1G1KSH7_9BACT</name>
<organism evidence="11 12">
    <name type="scientific">Candidatus Danuiimicrobium aquiferis</name>
    <dbReference type="NCBI Taxonomy" id="1801832"/>
    <lineage>
        <taxon>Bacteria</taxon>
        <taxon>Pseudomonadati</taxon>
        <taxon>Candidatus Omnitrophota</taxon>
        <taxon>Candidatus Danuiimicrobium</taxon>
    </lineage>
</organism>
<dbReference type="PANTHER" id="PTHR30372">
    <property type="entry name" value="LIPID-A-DISACCHARIDE SYNTHASE"/>
    <property type="match status" value="1"/>
</dbReference>
<keyword evidence="7 10" id="KW-0808">Transferase</keyword>
<sequence length="388" mass="43815">MSTNQLKKIFLIAGEASGDLHGALLIKKLKTLYPDIILRGLGGPLMKAEGVQILHDLTKESVLGATDVFIKYFHFLSIFKRALKDAELFKPDAIILIDYPGFNLRFAKKINNRFPVIYYISPQIWAWGKRRIHVIKKFISHMIVLFQFEADMYRKFSVPATWVGHPLIDEVKPSKPRIELRKELFPQAATGLKVVTLFPGSRKTEVERILPDMLKTAQEIKKCSASGAIQFLLAESSNISAELYDEILNAHGKNLPIKKFENRSYDLLAASDAALITSGTATLETALSKTPFVIFYKTARLTFWLGRWLVNIPFIGLVNVVAGKKIIPEFLQHEIRPELIAKEIFLLLHEEDLRKRMIQDLEDIKIKLGLAGAAGRAAETVVKLLTHS</sequence>
<comment type="similarity">
    <text evidence="10">Belongs to the LpxB family.</text>
</comment>
<dbReference type="GO" id="GO:0016020">
    <property type="term" value="C:membrane"/>
    <property type="evidence" value="ECO:0007669"/>
    <property type="project" value="GOC"/>
</dbReference>
<reference evidence="11 12" key="1">
    <citation type="journal article" date="2016" name="Nat. Commun.">
        <title>Thousands of microbial genomes shed light on interconnected biogeochemical processes in an aquifer system.</title>
        <authorList>
            <person name="Anantharaman K."/>
            <person name="Brown C.T."/>
            <person name="Hug L.A."/>
            <person name="Sharon I."/>
            <person name="Castelle C.J."/>
            <person name="Probst A.J."/>
            <person name="Thomas B.C."/>
            <person name="Singh A."/>
            <person name="Wilkins M.J."/>
            <person name="Karaoz U."/>
            <person name="Brodie E.L."/>
            <person name="Williams K.H."/>
            <person name="Hubbard S.S."/>
            <person name="Banfield J.F."/>
        </authorList>
    </citation>
    <scope>NUCLEOTIDE SEQUENCE [LARGE SCALE GENOMIC DNA]</scope>
</reference>
<dbReference type="UniPathway" id="UPA00973"/>
<evidence type="ECO:0000313" key="11">
    <source>
        <dbReference type="EMBL" id="OGW95893.1"/>
    </source>
</evidence>